<keyword evidence="3" id="KW-1185">Reference proteome</keyword>
<reference evidence="2" key="1">
    <citation type="submission" date="2023-03" db="EMBL/GenBank/DDBJ databases">
        <title>Massive genome expansion in bonnet fungi (Mycena s.s.) driven by repeated elements and novel gene families across ecological guilds.</title>
        <authorList>
            <consortium name="Lawrence Berkeley National Laboratory"/>
            <person name="Harder C.B."/>
            <person name="Miyauchi S."/>
            <person name="Viragh M."/>
            <person name="Kuo A."/>
            <person name="Thoen E."/>
            <person name="Andreopoulos B."/>
            <person name="Lu D."/>
            <person name="Skrede I."/>
            <person name="Drula E."/>
            <person name="Henrissat B."/>
            <person name="Morin E."/>
            <person name="Kohler A."/>
            <person name="Barry K."/>
            <person name="LaButti K."/>
            <person name="Morin E."/>
            <person name="Salamov A."/>
            <person name="Lipzen A."/>
            <person name="Mereny Z."/>
            <person name="Hegedus B."/>
            <person name="Baldrian P."/>
            <person name="Stursova M."/>
            <person name="Weitz H."/>
            <person name="Taylor A."/>
            <person name="Grigoriev I.V."/>
            <person name="Nagy L.G."/>
            <person name="Martin F."/>
            <person name="Kauserud H."/>
        </authorList>
    </citation>
    <scope>NUCLEOTIDE SEQUENCE</scope>
    <source>
        <strain evidence="2">CBHHK200</strain>
    </source>
</reference>
<gene>
    <name evidence="2" type="ORF">C8F04DRAFT_1129804</name>
</gene>
<dbReference type="Proteomes" id="UP001218188">
    <property type="component" value="Unassembled WGS sequence"/>
</dbReference>
<name>A0AAD6SBY1_9AGAR</name>
<sequence>MKRIARRGVLPVFLVLLQKKKGFVAGSHWLTFYYTANHEGTRLLLLALQASVISAPNGLPHDHKLLLFLPPSLKRPGFHPLPSALAPGRIPGRTVPGARHDRSSLRACHLLAARLLRQTRRAAPAPWRHLQHLQPWSPVAFVASPCCNVPRRTPQRALPYAHHIPAAATALCAIPTLHTLPGDVPHRRALAQHALHPFDSAQRIRPTDNGPSARAAGPALRAAPGSEIRHVLRLRGVLQRMYMECEETPERALAAIAGARAHVADSSNAISGDFSIVCSSTYDFSCVSFVYRSI</sequence>
<evidence type="ECO:0000256" key="1">
    <source>
        <dbReference type="SAM" id="MobiDB-lite"/>
    </source>
</evidence>
<evidence type="ECO:0000313" key="2">
    <source>
        <dbReference type="EMBL" id="KAJ7025024.1"/>
    </source>
</evidence>
<accession>A0AAD6SBY1</accession>
<feature type="compositionally biased region" description="Low complexity" evidence="1">
    <location>
        <begin position="210"/>
        <end position="220"/>
    </location>
</feature>
<evidence type="ECO:0000313" key="3">
    <source>
        <dbReference type="Proteomes" id="UP001218188"/>
    </source>
</evidence>
<dbReference type="EMBL" id="JARJCM010000160">
    <property type="protein sequence ID" value="KAJ7025024.1"/>
    <property type="molecule type" value="Genomic_DNA"/>
</dbReference>
<feature type="region of interest" description="Disordered" evidence="1">
    <location>
        <begin position="201"/>
        <end position="220"/>
    </location>
</feature>
<comment type="caution">
    <text evidence="2">The sequence shown here is derived from an EMBL/GenBank/DDBJ whole genome shotgun (WGS) entry which is preliminary data.</text>
</comment>
<organism evidence="2 3">
    <name type="scientific">Mycena alexandri</name>
    <dbReference type="NCBI Taxonomy" id="1745969"/>
    <lineage>
        <taxon>Eukaryota</taxon>
        <taxon>Fungi</taxon>
        <taxon>Dikarya</taxon>
        <taxon>Basidiomycota</taxon>
        <taxon>Agaricomycotina</taxon>
        <taxon>Agaricomycetes</taxon>
        <taxon>Agaricomycetidae</taxon>
        <taxon>Agaricales</taxon>
        <taxon>Marasmiineae</taxon>
        <taxon>Mycenaceae</taxon>
        <taxon>Mycena</taxon>
    </lineage>
</organism>
<protein>
    <submittedName>
        <fullName evidence="2">Uncharacterized protein</fullName>
    </submittedName>
</protein>
<proteinExistence type="predicted"/>
<dbReference type="AlphaFoldDB" id="A0AAD6SBY1"/>